<dbReference type="PANTHER" id="PTHR11176">
    <property type="entry name" value="BOULE-RELATED"/>
    <property type="match status" value="1"/>
</dbReference>
<name>A0A392MEB6_9FABA</name>
<dbReference type="InterPro" id="IPR035979">
    <property type="entry name" value="RBD_domain_sf"/>
</dbReference>
<evidence type="ECO:0000313" key="4">
    <source>
        <dbReference type="EMBL" id="MCH85816.1"/>
    </source>
</evidence>
<evidence type="ECO:0000259" key="3">
    <source>
        <dbReference type="PROSITE" id="PS50102"/>
    </source>
</evidence>
<dbReference type="InterPro" id="IPR012677">
    <property type="entry name" value="Nucleotide-bd_a/b_plait_sf"/>
</dbReference>
<dbReference type="AlphaFoldDB" id="A0A392MEB6"/>
<organism evidence="4 5">
    <name type="scientific">Trifolium medium</name>
    <dbReference type="NCBI Taxonomy" id="97028"/>
    <lineage>
        <taxon>Eukaryota</taxon>
        <taxon>Viridiplantae</taxon>
        <taxon>Streptophyta</taxon>
        <taxon>Embryophyta</taxon>
        <taxon>Tracheophyta</taxon>
        <taxon>Spermatophyta</taxon>
        <taxon>Magnoliopsida</taxon>
        <taxon>eudicotyledons</taxon>
        <taxon>Gunneridae</taxon>
        <taxon>Pentapetalae</taxon>
        <taxon>rosids</taxon>
        <taxon>fabids</taxon>
        <taxon>Fabales</taxon>
        <taxon>Fabaceae</taxon>
        <taxon>Papilionoideae</taxon>
        <taxon>50 kb inversion clade</taxon>
        <taxon>NPAAA clade</taxon>
        <taxon>Hologalegina</taxon>
        <taxon>IRL clade</taxon>
        <taxon>Trifolieae</taxon>
        <taxon>Trifolium</taxon>
    </lineage>
</organism>
<evidence type="ECO:0000256" key="1">
    <source>
        <dbReference type="ARBA" id="ARBA00022884"/>
    </source>
</evidence>
<dbReference type="PANTHER" id="PTHR11176:SF57">
    <property type="entry name" value="PROTEIN BOULE"/>
    <property type="match status" value="1"/>
</dbReference>
<keyword evidence="1 2" id="KW-0694">RNA-binding</keyword>
<reference evidence="4 5" key="1">
    <citation type="journal article" date="2018" name="Front. Plant Sci.">
        <title>Red Clover (Trifolium pratense) and Zigzag Clover (T. medium) - A Picture of Genomic Similarities and Differences.</title>
        <authorList>
            <person name="Dluhosova J."/>
            <person name="Istvanek J."/>
            <person name="Nedelnik J."/>
            <person name="Repkova J."/>
        </authorList>
    </citation>
    <scope>NUCLEOTIDE SEQUENCE [LARGE SCALE GENOMIC DNA]</scope>
    <source>
        <strain evidence="5">cv. 10/8</strain>
        <tissue evidence="4">Leaf</tissue>
    </source>
</reference>
<dbReference type="PROSITE" id="PS50102">
    <property type="entry name" value="RRM"/>
    <property type="match status" value="1"/>
</dbReference>
<dbReference type="Proteomes" id="UP000265520">
    <property type="component" value="Unassembled WGS sequence"/>
</dbReference>
<dbReference type="InterPro" id="IPR000504">
    <property type="entry name" value="RRM_dom"/>
</dbReference>
<proteinExistence type="predicted"/>
<gene>
    <name evidence="4" type="ORF">A2U01_0006667</name>
</gene>
<dbReference type="EMBL" id="LXQA010009190">
    <property type="protein sequence ID" value="MCH85816.1"/>
    <property type="molecule type" value="Genomic_DNA"/>
</dbReference>
<evidence type="ECO:0000256" key="2">
    <source>
        <dbReference type="PROSITE-ProRule" id="PRU00176"/>
    </source>
</evidence>
<dbReference type="SMART" id="SM00360">
    <property type="entry name" value="RRM"/>
    <property type="match status" value="1"/>
</dbReference>
<dbReference type="SUPFAM" id="SSF54928">
    <property type="entry name" value="RNA-binding domain, RBD"/>
    <property type="match status" value="1"/>
</dbReference>
<sequence length="162" mass="18121">AELGSHPNPNLTNCKLFVGNVPWTTRSETVQWHFKRFGEIIETVIILDRDSGLSKGCAFVNFCDPESANRAVNYKGRIVIDGREANWSLARPKPPPAPHISYDRETPVYSYLRDSLTAGGAYVGYATYQQPPYYGGMICPSYGYTYIGYMAVPAVISPWLMQ</sequence>
<dbReference type="GO" id="GO:0003723">
    <property type="term" value="F:RNA binding"/>
    <property type="evidence" value="ECO:0007669"/>
    <property type="project" value="UniProtKB-UniRule"/>
</dbReference>
<dbReference type="Gene3D" id="3.30.70.330">
    <property type="match status" value="1"/>
</dbReference>
<feature type="non-terminal residue" evidence="4">
    <location>
        <position position="1"/>
    </location>
</feature>
<accession>A0A392MEB6</accession>
<feature type="domain" description="RRM" evidence="3">
    <location>
        <begin position="14"/>
        <end position="92"/>
    </location>
</feature>
<keyword evidence="5" id="KW-1185">Reference proteome</keyword>
<evidence type="ECO:0000313" key="5">
    <source>
        <dbReference type="Proteomes" id="UP000265520"/>
    </source>
</evidence>
<dbReference type="Pfam" id="PF00076">
    <property type="entry name" value="RRM_1"/>
    <property type="match status" value="1"/>
</dbReference>
<comment type="caution">
    <text evidence="4">The sequence shown here is derived from an EMBL/GenBank/DDBJ whole genome shotgun (WGS) entry which is preliminary data.</text>
</comment>
<protein>
    <submittedName>
        <fullName evidence="4">RNA-binding protein 24-A-like</fullName>
    </submittedName>
</protein>